<dbReference type="PANTHER" id="PTHR30126:SF39">
    <property type="entry name" value="HTH-TYPE TRANSCRIPTIONAL REGULATOR CYSL"/>
    <property type="match status" value="1"/>
</dbReference>
<dbReference type="Gene3D" id="1.10.10.10">
    <property type="entry name" value="Winged helix-like DNA-binding domain superfamily/Winged helix DNA-binding domain"/>
    <property type="match status" value="1"/>
</dbReference>
<dbReference type="InterPro" id="IPR005119">
    <property type="entry name" value="LysR_subst-bd"/>
</dbReference>
<dbReference type="GO" id="GO:0000976">
    <property type="term" value="F:transcription cis-regulatory region binding"/>
    <property type="evidence" value="ECO:0007669"/>
    <property type="project" value="TreeGrafter"/>
</dbReference>
<dbReference type="Proteomes" id="UP001143364">
    <property type="component" value="Unassembled WGS sequence"/>
</dbReference>
<proteinExistence type="inferred from homology"/>
<dbReference type="FunFam" id="1.10.10.10:FF:000001">
    <property type="entry name" value="LysR family transcriptional regulator"/>
    <property type="match status" value="1"/>
</dbReference>
<comment type="caution">
    <text evidence="6">The sequence shown here is derived from an EMBL/GenBank/DDBJ whole genome shotgun (WGS) entry which is preliminary data.</text>
</comment>
<evidence type="ECO:0000256" key="1">
    <source>
        <dbReference type="ARBA" id="ARBA00009437"/>
    </source>
</evidence>
<evidence type="ECO:0000256" key="3">
    <source>
        <dbReference type="ARBA" id="ARBA00023125"/>
    </source>
</evidence>
<gene>
    <name evidence="6" type="ORF">GCM10008171_23520</name>
</gene>
<organism evidence="6 7">
    <name type="scientific">Methylopila jiangsuensis</name>
    <dbReference type="NCBI Taxonomy" id="586230"/>
    <lineage>
        <taxon>Bacteria</taxon>
        <taxon>Pseudomonadati</taxon>
        <taxon>Pseudomonadota</taxon>
        <taxon>Alphaproteobacteria</taxon>
        <taxon>Hyphomicrobiales</taxon>
        <taxon>Methylopilaceae</taxon>
        <taxon>Methylopila</taxon>
    </lineage>
</organism>
<keyword evidence="2" id="KW-0805">Transcription regulation</keyword>
<dbReference type="Pfam" id="PF03466">
    <property type="entry name" value="LysR_substrate"/>
    <property type="match status" value="1"/>
</dbReference>
<dbReference type="PANTHER" id="PTHR30126">
    <property type="entry name" value="HTH-TYPE TRANSCRIPTIONAL REGULATOR"/>
    <property type="match status" value="1"/>
</dbReference>
<dbReference type="CDD" id="cd08420">
    <property type="entry name" value="PBP2_CysL_like"/>
    <property type="match status" value="1"/>
</dbReference>
<dbReference type="EMBL" id="BSFK01000010">
    <property type="protein sequence ID" value="GLK77098.1"/>
    <property type="molecule type" value="Genomic_DNA"/>
</dbReference>
<evidence type="ECO:0000256" key="4">
    <source>
        <dbReference type="ARBA" id="ARBA00023163"/>
    </source>
</evidence>
<dbReference type="InterPro" id="IPR036388">
    <property type="entry name" value="WH-like_DNA-bd_sf"/>
</dbReference>
<protein>
    <submittedName>
        <fullName evidence="6">LysR family transcriptional regulator</fullName>
    </submittedName>
</protein>
<name>A0A9W6N484_9HYPH</name>
<accession>A0A9W6N484</accession>
<dbReference type="SUPFAM" id="SSF46785">
    <property type="entry name" value="Winged helix' DNA-binding domain"/>
    <property type="match status" value="1"/>
</dbReference>
<evidence type="ECO:0000313" key="7">
    <source>
        <dbReference type="Proteomes" id="UP001143364"/>
    </source>
</evidence>
<evidence type="ECO:0000259" key="5">
    <source>
        <dbReference type="PROSITE" id="PS50931"/>
    </source>
</evidence>
<reference evidence="6" key="2">
    <citation type="submission" date="2023-01" db="EMBL/GenBank/DDBJ databases">
        <authorList>
            <person name="Sun Q."/>
            <person name="Evtushenko L."/>
        </authorList>
    </citation>
    <scope>NUCLEOTIDE SEQUENCE</scope>
    <source>
        <strain evidence="6">VKM B-2555</strain>
    </source>
</reference>
<dbReference type="GO" id="GO:0003700">
    <property type="term" value="F:DNA-binding transcription factor activity"/>
    <property type="evidence" value="ECO:0007669"/>
    <property type="project" value="InterPro"/>
</dbReference>
<feature type="domain" description="HTH lysR-type" evidence="5">
    <location>
        <begin position="1"/>
        <end position="58"/>
    </location>
</feature>
<dbReference type="InterPro" id="IPR000847">
    <property type="entry name" value="LysR_HTH_N"/>
</dbReference>
<dbReference type="Pfam" id="PF00126">
    <property type="entry name" value="HTH_1"/>
    <property type="match status" value="1"/>
</dbReference>
<keyword evidence="4" id="KW-0804">Transcription</keyword>
<dbReference type="RefSeq" id="WP_271204933.1">
    <property type="nucleotide sequence ID" value="NZ_BSFK01000010.1"/>
</dbReference>
<dbReference type="PROSITE" id="PS50931">
    <property type="entry name" value="HTH_LYSR"/>
    <property type="match status" value="1"/>
</dbReference>
<evidence type="ECO:0000313" key="6">
    <source>
        <dbReference type="EMBL" id="GLK77098.1"/>
    </source>
</evidence>
<evidence type="ECO:0000256" key="2">
    <source>
        <dbReference type="ARBA" id="ARBA00023015"/>
    </source>
</evidence>
<dbReference type="SUPFAM" id="SSF53850">
    <property type="entry name" value="Periplasmic binding protein-like II"/>
    <property type="match status" value="1"/>
</dbReference>
<keyword evidence="3" id="KW-0238">DNA-binding</keyword>
<sequence length="301" mass="31675">MTLEQLRIFVAVAEREHVTRAAEDLNLTQSAVSAAVSNLEGRYAARLFDRIGRRIALTEAGRLFLVEARAVLARADAAETVLADLAGLKKGRLSLAASQTVASYWLPARLHAYRARFPGVAVSLAIANTDAVAAAIHDGEADVGVVEGVIDDPALRAVPVAWDEMALVAPPSHPWASPSRGADWSPSPTDLASARWVLREPGSGTRALLETAIREAGLAFDALDVALELPSNEAVRAAVEAGAGASVMSRLVAAGGLASGSLREIPADLPRRRFIALTHKERYATRAAAAFLDLLAETPAA</sequence>
<comment type="similarity">
    <text evidence="1">Belongs to the LysR transcriptional regulatory family.</text>
</comment>
<dbReference type="Gene3D" id="3.40.190.290">
    <property type="match status" value="1"/>
</dbReference>
<reference evidence="6" key="1">
    <citation type="journal article" date="2014" name="Int. J. Syst. Evol. Microbiol.">
        <title>Complete genome sequence of Corynebacterium casei LMG S-19264T (=DSM 44701T), isolated from a smear-ripened cheese.</title>
        <authorList>
            <consortium name="US DOE Joint Genome Institute (JGI-PGF)"/>
            <person name="Walter F."/>
            <person name="Albersmeier A."/>
            <person name="Kalinowski J."/>
            <person name="Ruckert C."/>
        </authorList>
    </citation>
    <scope>NUCLEOTIDE SEQUENCE</scope>
    <source>
        <strain evidence="6">VKM B-2555</strain>
    </source>
</reference>
<dbReference type="AlphaFoldDB" id="A0A9W6N484"/>
<dbReference type="PRINTS" id="PR00039">
    <property type="entry name" value="HTHLYSR"/>
</dbReference>
<dbReference type="InterPro" id="IPR036390">
    <property type="entry name" value="WH_DNA-bd_sf"/>
</dbReference>
<keyword evidence="7" id="KW-1185">Reference proteome</keyword>